<dbReference type="InterPro" id="IPR032675">
    <property type="entry name" value="LRR_dom_sf"/>
</dbReference>
<dbReference type="InterPro" id="IPR011009">
    <property type="entry name" value="Kinase-like_dom_sf"/>
</dbReference>
<gene>
    <name evidence="16" type="primary">LOC110426761</name>
</gene>
<keyword evidence="15" id="KW-1185">Reference proteome</keyword>
<dbReference type="GO" id="GO:0004672">
    <property type="term" value="F:protein kinase activity"/>
    <property type="evidence" value="ECO:0007669"/>
    <property type="project" value="InterPro"/>
</dbReference>
<evidence type="ECO:0000259" key="14">
    <source>
        <dbReference type="PROSITE" id="PS50011"/>
    </source>
</evidence>
<feature type="domain" description="Protein kinase" evidence="14">
    <location>
        <begin position="306"/>
        <end position="581"/>
    </location>
</feature>
<evidence type="ECO:0000256" key="4">
    <source>
        <dbReference type="ARBA" id="ARBA00022692"/>
    </source>
</evidence>
<evidence type="ECO:0000256" key="13">
    <source>
        <dbReference type="SAM" id="SignalP"/>
    </source>
</evidence>
<dbReference type="Pfam" id="PF00560">
    <property type="entry name" value="LRR_1"/>
    <property type="match status" value="4"/>
</dbReference>
<keyword evidence="11" id="KW-0325">Glycoprotein</keyword>
<dbReference type="Pfam" id="PF07714">
    <property type="entry name" value="PK_Tyr_Ser-Thr"/>
    <property type="match status" value="1"/>
</dbReference>
<dbReference type="SUPFAM" id="SSF56112">
    <property type="entry name" value="Protein kinase-like (PK-like)"/>
    <property type="match status" value="1"/>
</dbReference>
<dbReference type="GeneID" id="110426761"/>
<evidence type="ECO:0000256" key="2">
    <source>
        <dbReference type="ARBA" id="ARBA00022553"/>
    </source>
</evidence>
<keyword evidence="4 12" id="KW-0812">Transmembrane</keyword>
<dbReference type="FunFam" id="3.80.10.10:FF:000415">
    <property type="entry name" value="Inactive LRR receptor-like serine/threonine-protein kinase BIR2"/>
    <property type="match status" value="1"/>
</dbReference>
<dbReference type="InterPro" id="IPR001611">
    <property type="entry name" value="Leu-rich_rpt"/>
</dbReference>
<organism evidence="15 16">
    <name type="scientific">Herrania umbratica</name>
    <dbReference type="NCBI Taxonomy" id="108875"/>
    <lineage>
        <taxon>Eukaryota</taxon>
        <taxon>Viridiplantae</taxon>
        <taxon>Streptophyta</taxon>
        <taxon>Embryophyta</taxon>
        <taxon>Tracheophyta</taxon>
        <taxon>Spermatophyta</taxon>
        <taxon>Magnoliopsida</taxon>
        <taxon>eudicotyledons</taxon>
        <taxon>Gunneridae</taxon>
        <taxon>Pentapetalae</taxon>
        <taxon>rosids</taxon>
        <taxon>malvids</taxon>
        <taxon>Malvales</taxon>
        <taxon>Malvaceae</taxon>
        <taxon>Byttnerioideae</taxon>
        <taxon>Herrania</taxon>
    </lineage>
</organism>
<keyword evidence="6" id="KW-0677">Repeat</keyword>
<feature type="transmembrane region" description="Helical" evidence="12">
    <location>
        <begin position="226"/>
        <end position="251"/>
    </location>
</feature>
<dbReference type="InterPro" id="IPR013210">
    <property type="entry name" value="LRR_N_plant-typ"/>
</dbReference>
<keyword evidence="7" id="KW-0547">Nucleotide-binding</keyword>
<dbReference type="Gene3D" id="3.30.200.20">
    <property type="entry name" value="Phosphorylase Kinase, domain 1"/>
    <property type="match status" value="1"/>
</dbReference>
<evidence type="ECO:0000256" key="6">
    <source>
        <dbReference type="ARBA" id="ARBA00022737"/>
    </source>
</evidence>
<dbReference type="Gene3D" id="1.10.510.10">
    <property type="entry name" value="Transferase(Phosphotransferase) domain 1"/>
    <property type="match status" value="1"/>
</dbReference>
<keyword evidence="3" id="KW-0433">Leucine-rich repeat</keyword>
<accession>A0A6J1BF45</accession>
<evidence type="ECO:0000256" key="11">
    <source>
        <dbReference type="ARBA" id="ARBA00023180"/>
    </source>
</evidence>
<dbReference type="InterPro" id="IPR001245">
    <property type="entry name" value="Ser-Thr/Tyr_kinase_cat_dom"/>
</dbReference>
<dbReference type="FunFam" id="1.10.510.10:FF:000609">
    <property type="entry name" value="Inactive LRR receptor-like serine/threonine-protein kinase BIR2"/>
    <property type="match status" value="1"/>
</dbReference>
<keyword evidence="10 12" id="KW-0472">Membrane</keyword>
<dbReference type="InterPro" id="IPR000719">
    <property type="entry name" value="Prot_kinase_dom"/>
</dbReference>
<dbReference type="PANTHER" id="PTHR48007:SF86">
    <property type="entry name" value="(WILD MALAYSIAN BANANA) HYPOTHETICAL PROTEIN"/>
    <property type="match status" value="1"/>
</dbReference>
<name>A0A6J1BF45_9ROSI</name>
<protein>
    <submittedName>
        <fullName evidence="16">Inactive LRR receptor-like serine/threonine-protein kinase BIR2</fullName>
    </submittedName>
</protein>
<dbReference type="PANTHER" id="PTHR48007">
    <property type="entry name" value="LEUCINE-RICH REPEAT RECEPTOR-LIKE PROTEIN KINASE PXC1"/>
    <property type="match status" value="1"/>
</dbReference>
<evidence type="ECO:0000256" key="12">
    <source>
        <dbReference type="SAM" id="Phobius"/>
    </source>
</evidence>
<evidence type="ECO:0000256" key="5">
    <source>
        <dbReference type="ARBA" id="ARBA00022729"/>
    </source>
</evidence>
<dbReference type="GO" id="GO:0016020">
    <property type="term" value="C:membrane"/>
    <property type="evidence" value="ECO:0007669"/>
    <property type="project" value="UniProtKB-SubCell"/>
</dbReference>
<evidence type="ECO:0000313" key="15">
    <source>
        <dbReference type="Proteomes" id="UP000504621"/>
    </source>
</evidence>
<evidence type="ECO:0000256" key="8">
    <source>
        <dbReference type="ARBA" id="ARBA00022840"/>
    </source>
</evidence>
<reference evidence="16" key="1">
    <citation type="submission" date="2025-08" db="UniProtKB">
        <authorList>
            <consortium name="RefSeq"/>
        </authorList>
    </citation>
    <scope>IDENTIFICATION</scope>
    <source>
        <tissue evidence="16">Leaf</tissue>
    </source>
</reference>
<dbReference type="Pfam" id="PF08263">
    <property type="entry name" value="LRRNT_2"/>
    <property type="match status" value="1"/>
</dbReference>
<evidence type="ECO:0000256" key="1">
    <source>
        <dbReference type="ARBA" id="ARBA00004167"/>
    </source>
</evidence>
<evidence type="ECO:0000256" key="10">
    <source>
        <dbReference type="ARBA" id="ARBA00023136"/>
    </source>
</evidence>
<evidence type="ECO:0000256" key="7">
    <source>
        <dbReference type="ARBA" id="ARBA00022741"/>
    </source>
</evidence>
<dbReference type="RefSeq" id="XP_021297733.1">
    <property type="nucleotide sequence ID" value="XM_021442058.1"/>
</dbReference>
<proteinExistence type="predicted"/>
<feature type="signal peptide" evidence="13">
    <location>
        <begin position="1"/>
        <end position="28"/>
    </location>
</feature>
<evidence type="ECO:0000256" key="9">
    <source>
        <dbReference type="ARBA" id="ARBA00022989"/>
    </source>
</evidence>
<dbReference type="SUPFAM" id="SSF52058">
    <property type="entry name" value="L domain-like"/>
    <property type="match status" value="1"/>
</dbReference>
<dbReference type="OrthoDB" id="598358at2759"/>
<evidence type="ECO:0000313" key="16">
    <source>
        <dbReference type="RefSeq" id="XP_021297733.1"/>
    </source>
</evidence>
<sequence>MKGSFSSRLKILFSFVLAWIVLPGFVLSVVTEDDMRCLEGVKNSLKDPDGKLSSWTFNNNSVGFICKFVGVTCWNERENRLLSLQLRDMNLWGQLPESLEYCQSLQTLDLSANKLSGTIPPQLCTWLPYLVTLDLSSNDLSGSIPPELSKCAYLNYLILSNNRLSGSIPNQLSALGRLKKFSVANNDLTGAIPSSFENHDKVDFAGNSGLCGGPLGKCGGLSNKNLAIIIAAGVFGAAASMLLGFGVWWWYHLRSMRRRKKGYFGRRDDSGWAERLRAHKLTQVSLFQKPLVKVKLADLMAATNNFNAENIIISTRTGTTYKALLPDGSALAIKRLTSCKLGDKQFRWEMNRLGQLRHPNLAPLLGFCIVEEEKLLVYKHMSNGTLYSLLHESVAPIDWPTRFRIGLGATRGLAWLHHGCQPPFLQQNICSNMIFVDEDFDARIMDFGLAGLMTSSDVNETSFENGDLGEIGYIAPEYSSTMVTTLKGDVYGLGVVLLELVTRQKPLEINAGEEGFKGNLVDWVNHLSSSVRIKDAIDNSLCGKGHDEEILRFLKIACNCVVARPKDRWSMYQVYQSLKSMAEELGFSEQFDDFPLIFSKQDNESV</sequence>
<dbReference type="AlphaFoldDB" id="A0A6J1BF45"/>
<dbReference type="Proteomes" id="UP000504621">
    <property type="component" value="Unplaced"/>
</dbReference>
<feature type="chain" id="PRO_5026787880" evidence="13">
    <location>
        <begin position="29"/>
        <end position="606"/>
    </location>
</feature>
<evidence type="ECO:0000256" key="3">
    <source>
        <dbReference type="ARBA" id="ARBA00022614"/>
    </source>
</evidence>
<dbReference type="InterPro" id="IPR046959">
    <property type="entry name" value="PRK1-6/SRF4-like"/>
</dbReference>
<dbReference type="FunFam" id="3.30.200.20:FF:000428">
    <property type="entry name" value="Inactive LRR receptor-like serine/threonine-protein kinase BIR2"/>
    <property type="match status" value="1"/>
</dbReference>
<dbReference type="PRINTS" id="PR00019">
    <property type="entry name" value="LEURICHRPT"/>
</dbReference>
<comment type="subcellular location">
    <subcellularLocation>
        <location evidence="1">Membrane</location>
        <topology evidence="1">Single-pass membrane protein</topology>
    </subcellularLocation>
</comment>
<keyword evidence="5 13" id="KW-0732">Signal</keyword>
<keyword evidence="2" id="KW-0597">Phosphoprotein</keyword>
<dbReference type="GO" id="GO:0005524">
    <property type="term" value="F:ATP binding"/>
    <property type="evidence" value="ECO:0007669"/>
    <property type="project" value="UniProtKB-KW"/>
</dbReference>
<keyword evidence="8" id="KW-0067">ATP-binding</keyword>
<keyword evidence="9 12" id="KW-1133">Transmembrane helix</keyword>
<dbReference type="PROSITE" id="PS50011">
    <property type="entry name" value="PROTEIN_KINASE_DOM"/>
    <property type="match status" value="1"/>
</dbReference>
<dbReference type="Gene3D" id="3.80.10.10">
    <property type="entry name" value="Ribonuclease Inhibitor"/>
    <property type="match status" value="1"/>
</dbReference>